<dbReference type="PROSITE" id="PS00356">
    <property type="entry name" value="HTH_LACI_1"/>
    <property type="match status" value="1"/>
</dbReference>
<dbReference type="InterPro" id="IPR025997">
    <property type="entry name" value="SBP_2_dom"/>
</dbReference>
<protein>
    <submittedName>
        <fullName evidence="5">Substrate-binding domain-containing protein</fullName>
    </submittedName>
</protein>
<dbReference type="PROSITE" id="PS50932">
    <property type="entry name" value="HTH_LACI_2"/>
    <property type="match status" value="1"/>
</dbReference>
<evidence type="ECO:0000256" key="1">
    <source>
        <dbReference type="ARBA" id="ARBA00023015"/>
    </source>
</evidence>
<evidence type="ECO:0000313" key="5">
    <source>
        <dbReference type="EMBL" id="MCU6696621.1"/>
    </source>
</evidence>
<reference evidence="5 6" key="1">
    <citation type="journal article" date="2021" name="ISME Commun">
        <title>Automated analysis of genomic sequences facilitates high-throughput and comprehensive description of bacteria.</title>
        <authorList>
            <person name="Hitch T.C.A."/>
        </authorList>
    </citation>
    <scope>NUCLEOTIDE SEQUENCE [LARGE SCALE GENOMIC DNA]</scope>
    <source>
        <strain evidence="5 6">Sanger_04</strain>
    </source>
</reference>
<dbReference type="Gene3D" id="1.10.260.40">
    <property type="entry name" value="lambda repressor-like DNA-binding domains"/>
    <property type="match status" value="1"/>
</dbReference>
<gene>
    <name evidence="5" type="ORF">OCV63_06890</name>
</gene>
<dbReference type="PANTHER" id="PTHR30146:SF152">
    <property type="entry name" value="TRANSCRIPTIONAL REGULATORY PROTEIN"/>
    <property type="match status" value="1"/>
</dbReference>
<evidence type="ECO:0000256" key="2">
    <source>
        <dbReference type="ARBA" id="ARBA00023125"/>
    </source>
</evidence>
<dbReference type="CDD" id="cd01392">
    <property type="entry name" value="HTH_LacI"/>
    <property type="match status" value="1"/>
</dbReference>
<dbReference type="RefSeq" id="WP_158363068.1">
    <property type="nucleotide sequence ID" value="NZ_JAOQKC010000007.1"/>
</dbReference>
<dbReference type="InterPro" id="IPR010982">
    <property type="entry name" value="Lambda_DNA-bd_dom_sf"/>
</dbReference>
<dbReference type="InterPro" id="IPR000843">
    <property type="entry name" value="HTH_LacI"/>
</dbReference>
<evidence type="ECO:0000256" key="3">
    <source>
        <dbReference type="ARBA" id="ARBA00023163"/>
    </source>
</evidence>
<proteinExistence type="predicted"/>
<dbReference type="InterPro" id="IPR028082">
    <property type="entry name" value="Peripla_BP_I"/>
</dbReference>
<dbReference type="Gene3D" id="3.40.50.2300">
    <property type="match status" value="2"/>
</dbReference>
<evidence type="ECO:0000313" key="6">
    <source>
        <dbReference type="Proteomes" id="UP001652461"/>
    </source>
</evidence>
<dbReference type="CDD" id="cd06307">
    <property type="entry name" value="PBP1_sugar_binding"/>
    <property type="match status" value="1"/>
</dbReference>
<keyword evidence="2" id="KW-0238">DNA-binding</keyword>
<accession>A0ABT2RWD1</accession>
<dbReference type="Proteomes" id="UP001652461">
    <property type="component" value="Unassembled WGS sequence"/>
</dbReference>
<dbReference type="SUPFAM" id="SSF53822">
    <property type="entry name" value="Periplasmic binding protein-like I"/>
    <property type="match status" value="1"/>
</dbReference>
<dbReference type="Pfam" id="PF00356">
    <property type="entry name" value="LacI"/>
    <property type="match status" value="1"/>
</dbReference>
<name>A0ABT2RWD1_9FIRM</name>
<dbReference type="EMBL" id="JAOQKC010000007">
    <property type="protein sequence ID" value="MCU6696621.1"/>
    <property type="molecule type" value="Genomic_DNA"/>
</dbReference>
<feature type="domain" description="HTH lacI-type" evidence="4">
    <location>
        <begin position="2"/>
        <end position="56"/>
    </location>
</feature>
<comment type="caution">
    <text evidence="5">The sequence shown here is derived from an EMBL/GenBank/DDBJ whole genome shotgun (WGS) entry which is preliminary data.</text>
</comment>
<keyword evidence="6" id="KW-1185">Reference proteome</keyword>
<dbReference type="Pfam" id="PF13407">
    <property type="entry name" value="Peripla_BP_4"/>
    <property type="match status" value="1"/>
</dbReference>
<dbReference type="SMART" id="SM00354">
    <property type="entry name" value="HTH_LACI"/>
    <property type="match status" value="1"/>
</dbReference>
<sequence length="337" mass="37358">MTTIKEIADLAGVSRGTVDRVLNNRGAVNPKTAEKVMKIAQAMNYRPNRVGLALATQKKKYKIGVILFSEHNPFFDEVMAGVQSKTEELQDFGFTILTRRVEFDLHAQLAAIDSLMEAGIHGLMLAPYNHPLIQQKIDELAGQQIPVVTVNTDIEGSRRIAYVGSDYFRGGCIAAGLFHLMTAGNIELGIITGSSNVLCHSERIRGLCHTLEASYPRIQITDIAEIHDDEFESYALTRELLDTHPKIDALFFAAAGVYGGCKAVMESGRHPKIITFDEVPTTLEMLHKGVISATISQQPHRQGSRSLDLLFEYITSGTLPEQELHYVEHSIRIKENL</sequence>
<keyword evidence="3" id="KW-0804">Transcription</keyword>
<evidence type="ECO:0000259" key="4">
    <source>
        <dbReference type="PROSITE" id="PS50932"/>
    </source>
</evidence>
<dbReference type="SUPFAM" id="SSF47413">
    <property type="entry name" value="lambda repressor-like DNA-binding domains"/>
    <property type="match status" value="1"/>
</dbReference>
<keyword evidence="1" id="KW-0805">Transcription regulation</keyword>
<organism evidence="5 6">
    <name type="scientific">Laedolimicola ammoniilytica</name>
    <dbReference type="NCBI Taxonomy" id="2981771"/>
    <lineage>
        <taxon>Bacteria</taxon>
        <taxon>Bacillati</taxon>
        <taxon>Bacillota</taxon>
        <taxon>Clostridia</taxon>
        <taxon>Lachnospirales</taxon>
        <taxon>Lachnospiraceae</taxon>
        <taxon>Laedolimicola</taxon>
    </lineage>
</organism>
<dbReference type="PANTHER" id="PTHR30146">
    <property type="entry name" value="LACI-RELATED TRANSCRIPTIONAL REPRESSOR"/>
    <property type="match status" value="1"/>
</dbReference>